<evidence type="ECO:0000313" key="14">
    <source>
        <dbReference type="EMBL" id="HIT77134.1"/>
    </source>
</evidence>
<dbReference type="GO" id="GO:0061798">
    <property type="term" value="F:GTP 3',8'-cyclase activity"/>
    <property type="evidence" value="ECO:0007669"/>
    <property type="project" value="UniProtKB-UniRule"/>
</dbReference>
<keyword evidence="8 12" id="KW-0342">GTP-binding</keyword>
<feature type="binding site" evidence="12">
    <location>
        <position position="197"/>
    </location>
    <ligand>
        <name>S-adenosyl-L-methionine</name>
        <dbReference type="ChEBI" id="CHEBI:59789"/>
    </ligand>
</feature>
<dbReference type="InterPro" id="IPR013785">
    <property type="entry name" value="Aldolase_TIM"/>
</dbReference>
<dbReference type="SMART" id="SM00729">
    <property type="entry name" value="Elp3"/>
    <property type="match status" value="1"/>
</dbReference>
<dbReference type="SFLD" id="SFLDG01067">
    <property type="entry name" value="SPASM/twitch_domain_containing"/>
    <property type="match status" value="1"/>
</dbReference>
<comment type="subunit">
    <text evidence="12">Monomer and homodimer.</text>
</comment>
<comment type="pathway">
    <text evidence="12">Cofactor biosynthesis; molybdopterin biosynthesis.</text>
</comment>
<dbReference type="GO" id="GO:0046872">
    <property type="term" value="F:metal ion binding"/>
    <property type="evidence" value="ECO:0007669"/>
    <property type="project" value="UniProtKB-KW"/>
</dbReference>
<evidence type="ECO:0000256" key="1">
    <source>
        <dbReference type="ARBA" id="ARBA00012167"/>
    </source>
</evidence>
<evidence type="ECO:0000259" key="13">
    <source>
        <dbReference type="PROSITE" id="PS51918"/>
    </source>
</evidence>
<evidence type="ECO:0000256" key="12">
    <source>
        <dbReference type="HAMAP-Rule" id="MF_01225"/>
    </source>
</evidence>
<dbReference type="GO" id="GO:0051539">
    <property type="term" value="F:4 iron, 4 sulfur cluster binding"/>
    <property type="evidence" value="ECO:0007669"/>
    <property type="project" value="UniProtKB-UniRule"/>
</dbReference>
<keyword evidence="10 12" id="KW-0456">Lyase</keyword>
<dbReference type="Pfam" id="PF04055">
    <property type="entry name" value="Radical_SAM"/>
    <property type="match status" value="1"/>
</dbReference>
<dbReference type="EMBL" id="DVLP01000465">
    <property type="protein sequence ID" value="HIT77134.1"/>
    <property type="molecule type" value="Genomic_DNA"/>
</dbReference>
<evidence type="ECO:0000313" key="15">
    <source>
        <dbReference type="Proteomes" id="UP000886842"/>
    </source>
</evidence>
<dbReference type="CDD" id="cd21117">
    <property type="entry name" value="Twitch_MoaA"/>
    <property type="match status" value="1"/>
</dbReference>
<dbReference type="InterPro" id="IPR050105">
    <property type="entry name" value="MoCo_biosynth_MoaA/MoaC"/>
</dbReference>
<keyword evidence="6 12" id="KW-0408">Iron</keyword>
<dbReference type="HAMAP" id="MF_01225_B">
    <property type="entry name" value="MoaA_B"/>
    <property type="match status" value="1"/>
</dbReference>
<protein>
    <recommendedName>
        <fullName evidence="1 12">GTP 3',8-cyclase</fullName>
        <ecNumber evidence="1 12">4.1.99.22</ecNumber>
    </recommendedName>
    <alternativeName>
        <fullName evidence="12">Molybdenum cofactor biosynthesis protein A</fullName>
    </alternativeName>
</protein>
<feature type="binding site" evidence="12">
    <location>
        <position position="265"/>
    </location>
    <ligand>
        <name>[4Fe-4S] cluster</name>
        <dbReference type="ChEBI" id="CHEBI:49883"/>
        <label>2</label>
        <note>4Fe-4S-substrate</note>
    </ligand>
</feature>
<feature type="binding site" evidence="12">
    <location>
        <position position="30"/>
    </location>
    <ligand>
        <name>[4Fe-4S] cluster</name>
        <dbReference type="ChEBI" id="CHEBI:49883"/>
        <label>1</label>
        <note>4Fe-4S-S-AdoMet</note>
    </ligand>
</feature>
<keyword evidence="2 12" id="KW-0004">4Fe-4S</keyword>
<dbReference type="NCBIfam" id="TIGR02666">
    <property type="entry name" value="moaA"/>
    <property type="match status" value="1"/>
</dbReference>
<feature type="binding site" evidence="12">
    <location>
        <position position="67"/>
    </location>
    <ligand>
        <name>GTP</name>
        <dbReference type="ChEBI" id="CHEBI:37565"/>
    </ligand>
</feature>
<dbReference type="CDD" id="cd01335">
    <property type="entry name" value="Radical_SAM"/>
    <property type="match status" value="1"/>
</dbReference>
<evidence type="ECO:0000256" key="7">
    <source>
        <dbReference type="ARBA" id="ARBA00023014"/>
    </source>
</evidence>
<evidence type="ECO:0000256" key="6">
    <source>
        <dbReference type="ARBA" id="ARBA00023004"/>
    </source>
</evidence>
<dbReference type="InterPro" id="IPR000385">
    <property type="entry name" value="MoaA_NifB_PqqE_Fe-S-bd_CS"/>
</dbReference>
<feature type="binding site" evidence="12">
    <location>
        <position position="102"/>
    </location>
    <ligand>
        <name>GTP</name>
        <dbReference type="ChEBI" id="CHEBI:37565"/>
    </ligand>
</feature>
<comment type="cofactor">
    <cofactor evidence="12">
        <name>[4Fe-4S] cluster</name>
        <dbReference type="ChEBI" id="CHEBI:49883"/>
    </cofactor>
    <text evidence="12">Binds 2 [4Fe-4S] clusters. Binds 1 [4Fe-4S] cluster coordinated with 3 cysteines and an exchangeable S-adenosyl-L-methionine and 1 [4Fe-4S] cluster coordinated with 3 cysteines and the GTP-derived substrate.</text>
</comment>
<evidence type="ECO:0000256" key="5">
    <source>
        <dbReference type="ARBA" id="ARBA00022741"/>
    </source>
</evidence>
<keyword evidence="4 12" id="KW-0479">Metal-binding</keyword>
<dbReference type="PANTHER" id="PTHR22960">
    <property type="entry name" value="MOLYBDOPTERIN COFACTOR SYNTHESIS PROTEIN A"/>
    <property type="match status" value="1"/>
</dbReference>
<evidence type="ECO:0000256" key="11">
    <source>
        <dbReference type="ARBA" id="ARBA00048697"/>
    </source>
</evidence>
<sequence>MTDLVDSYGRTARDLRVSLTDRCNLRCAYCMPAEGLAWLPGEEVLTDDEVNRLIAIAVQRFGITKLRFTGGEPLLRPGLERIIAAATTLRTPEGHRPETALTTNGLGLDKRLPGLVEAGLDRVNVSLDSLDRERYARITRRDRLSDVLRSLEAVVAAGLHPVKVNAVVMRGVNEDDVLALAGFCLARGHQLRFIEQMPLGPRGEWDRSSMVTAEEILDRLREHYDLTPLDQSRGAAPAELWQVAADEHQPGGRIGVIASVTNPFCAACDRTRLTSDGQVRSCLFSRRETDLRTLLRGGADDDEVVNAWLGAQAAKPRAHGIDEADFVQPSRTMSAIGG</sequence>
<dbReference type="GO" id="GO:0061799">
    <property type="term" value="F:cyclic pyranopterin monophosphate synthase activity"/>
    <property type="evidence" value="ECO:0007669"/>
    <property type="project" value="TreeGrafter"/>
</dbReference>
<evidence type="ECO:0000256" key="10">
    <source>
        <dbReference type="ARBA" id="ARBA00023239"/>
    </source>
</evidence>
<feature type="binding site" evidence="12">
    <location>
        <position position="126"/>
    </location>
    <ligand>
        <name>S-adenosyl-L-methionine</name>
        <dbReference type="ChEBI" id="CHEBI:59789"/>
    </ligand>
</feature>
<dbReference type="GO" id="GO:0005525">
    <property type="term" value="F:GTP binding"/>
    <property type="evidence" value="ECO:0007669"/>
    <property type="project" value="UniProtKB-UniRule"/>
</dbReference>
<dbReference type="PROSITE" id="PS01305">
    <property type="entry name" value="MOAA_NIFB_PQQE"/>
    <property type="match status" value="1"/>
</dbReference>
<evidence type="ECO:0000256" key="4">
    <source>
        <dbReference type="ARBA" id="ARBA00022723"/>
    </source>
</evidence>
<feature type="binding site" evidence="12">
    <location>
        <position position="23"/>
    </location>
    <ligand>
        <name>[4Fe-4S] cluster</name>
        <dbReference type="ChEBI" id="CHEBI:49883"/>
        <label>1</label>
        <note>4Fe-4S-S-AdoMet</note>
    </ligand>
</feature>
<comment type="catalytic activity">
    <reaction evidence="11 12">
        <text>GTP + AH2 + S-adenosyl-L-methionine = (8S)-3',8-cyclo-7,8-dihydroguanosine 5'-triphosphate + 5'-deoxyadenosine + L-methionine + A + H(+)</text>
        <dbReference type="Rhea" id="RHEA:49576"/>
        <dbReference type="ChEBI" id="CHEBI:13193"/>
        <dbReference type="ChEBI" id="CHEBI:15378"/>
        <dbReference type="ChEBI" id="CHEBI:17319"/>
        <dbReference type="ChEBI" id="CHEBI:17499"/>
        <dbReference type="ChEBI" id="CHEBI:37565"/>
        <dbReference type="ChEBI" id="CHEBI:57844"/>
        <dbReference type="ChEBI" id="CHEBI:59789"/>
        <dbReference type="ChEBI" id="CHEBI:131766"/>
        <dbReference type="EC" id="4.1.99.22"/>
    </reaction>
</comment>
<reference evidence="14" key="2">
    <citation type="journal article" date="2021" name="PeerJ">
        <title>Extensive microbial diversity within the chicken gut microbiome revealed by metagenomics and culture.</title>
        <authorList>
            <person name="Gilroy R."/>
            <person name="Ravi A."/>
            <person name="Getino M."/>
            <person name="Pursley I."/>
            <person name="Horton D.L."/>
            <person name="Alikhan N.F."/>
            <person name="Baker D."/>
            <person name="Gharbi K."/>
            <person name="Hall N."/>
            <person name="Watson M."/>
            <person name="Adriaenssens E.M."/>
            <person name="Foster-Nyarko E."/>
            <person name="Jarju S."/>
            <person name="Secka A."/>
            <person name="Antonio M."/>
            <person name="Oren A."/>
            <person name="Chaudhuri R.R."/>
            <person name="La Ragione R."/>
            <person name="Hildebrand F."/>
            <person name="Pallen M.J."/>
        </authorList>
    </citation>
    <scope>NUCLEOTIDE SEQUENCE</scope>
    <source>
        <strain evidence="14">ChiGjej1B1-24693</strain>
    </source>
</reference>
<organism evidence="14 15">
    <name type="scientific">Candidatus Avipropionibacterium avicola</name>
    <dbReference type="NCBI Taxonomy" id="2840701"/>
    <lineage>
        <taxon>Bacteria</taxon>
        <taxon>Bacillati</taxon>
        <taxon>Actinomycetota</taxon>
        <taxon>Actinomycetes</taxon>
        <taxon>Propionibacteriales</taxon>
        <taxon>Propionibacteriaceae</taxon>
        <taxon>Propionibacteriaceae incertae sedis</taxon>
        <taxon>Candidatus Avipropionibacterium</taxon>
    </lineage>
</organism>
<dbReference type="InterPro" id="IPR010505">
    <property type="entry name" value="MoaA_twitch"/>
</dbReference>
<feature type="binding site" evidence="12">
    <location>
        <position position="16"/>
    </location>
    <ligand>
        <name>GTP</name>
        <dbReference type="ChEBI" id="CHEBI:37565"/>
    </ligand>
</feature>
<dbReference type="InterPro" id="IPR058240">
    <property type="entry name" value="rSAM_sf"/>
</dbReference>
<keyword evidence="9 12" id="KW-0501">Molybdenum cofactor biosynthesis</keyword>
<dbReference type="InterPro" id="IPR013483">
    <property type="entry name" value="MoaA"/>
</dbReference>
<dbReference type="PANTHER" id="PTHR22960:SF0">
    <property type="entry name" value="MOLYBDENUM COFACTOR BIOSYNTHESIS PROTEIN 1"/>
    <property type="match status" value="1"/>
</dbReference>
<dbReference type="InterPro" id="IPR007197">
    <property type="entry name" value="rSAM"/>
</dbReference>
<dbReference type="GO" id="GO:1904047">
    <property type="term" value="F:S-adenosyl-L-methionine binding"/>
    <property type="evidence" value="ECO:0007669"/>
    <property type="project" value="UniProtKB-UniRule"/>
</dbReference>
<dbReference type="InterPro" id="IPR040064">
    <property type="entry name" value="MoaA-like"/>
</dbReference>
<reference evidence="14" key="1">
    <citation type="submission" date="2020-10" db="EMBL/GenBank/DDBJ databases">
        <authorList>
            <person name="Gilroy R."/>
        </authorList>
    </citation>
    <scope>NUCLEOTIDE SEQUENCE</scope>
    <source>
        <strain evidence="14">ChiGjej1B1-24693</strain>
    </source>
</reference>
<feature type="binding site" evidence="12">
    <location>
        <position position="282"/>
    </location>
    <ligand>
        <name>[4Fe-4S] cluster</name>
        <dbReference type="ChEBI" id="CHEBI:49883"/>
        <label>2</label>
        <note>4Fe-4S-substrate</note>
    </ligand>
</feature>
<feature type="domain" description="Radical SAM core" evidence="13">
    <location>
        <begin position="7"/>
        <end position="230"/>
    </location>
</feature>
<comment type="function">
    <text evidence="12">Catalyzes the cyclization of GTP to (8S)-3',8-cyclo-7,8-dihydroguanosine 5'-triphosphate.</text>
</comment>
<dbReference type="Gene3D" id="3.20.20.70">
    <property type="entry name" value="Aldolase class I"/>
    <property type="match status" value="1"/>
</dbReference>
<feature type="binding site" evidence="12">
    <location>
        <position position="268"/>
    </location>
    <ligand>
        <name>[4Fe-4S] cluster</name>
        <dbReference type="ChEBI" id="CHEBI:49883"/>
        <label>2</label>
        <note>4Fe-4S-substrate</note>
    </ligand>
</feature>
<keyword evidence="5 12" id="KW-0547">Nucleotide-binding</keyword>
<feature type="binding site" evidence="12">
    <location>
        <position position="163"/>
    </location>
    <ligand>
        <name>GTP</name>
        <dbReference type="ChEBI" id="CHEBI:37565"/>
    </ligand>
</feature>
<evidence type="ECO:0000256" key="9">
    <source>
        <dbReference type="ARBA" id="ARBA00023150"/>
    </source>
</evidence>
<evidence type="ECO:0000256" key="3">
    <source>
        <dbReference type="ARBA" id="ARBA00022691"/>
    </source>
</evidence>
<accession>A0A9D1KN77</accession>
<name>A0A9D1KN77_9ACTN</name>
<feature type="binding site" evidence="12">
    <location>
        <position position="27"/>
    </location>
    <ligand>
        <name>[4Fe-4S] cluster</name>
        <dbReference type="ChEBI" id="CHEBI:49883"/>
        <label>1</label>
        <note>4Fe-4S-S-AdoMet</note>
    </ligand>
</feature>
<dbReference type="Proteomes" id="UP000886842">
    <property type="component" value="Unassembled WGS sequence"/>
</dbReference>
<dbReference type="PROSITE" id="PS51918">
    <property type="entry name" value="RADICAL_SAM"/>
    <property type="match status" value="1"/>
</dbReference>
<dbReference type="SFLD" id="SFLDG01386">
    <property type="entry name" value="main_SPASM_domain-containing"/>
    <property type="match status" value="1"/>
</dbReference>
<feature type="binding site" evidence="12">
    <location>
        <position position="71"/>
    </location>
    <ligand>
        <name>S-adenosyl-L-methionine</name>
        <dbReference type="ChEBI" id="CHEBI:59789"/>
    </ligand>
</feature>
<dbReference type="EC" id="4.1.99.22" evidence="1 12"/>
<comment type="caution">
    <text evidence="14">The sequence shown here is derived from an EMBL/GenBank/DDBJ whole genome shotgun (WGS) entry which is preliminary data.</text>
</comment>
<feature type="binding site" evidence="12">
    <location>
        <begin position="270"/>
        <end position="272"/>
    </location>
    <ligand>
        <name>GTP</name>
        <dbReference type="ChEBI" id="CHEBI:37565"/>
    </ligand>
</feature>
<proteinExistence type="inferred from homology"/>
<dbReference type="SFLD" id="SFLDG01383">
    <property type="entry name" value="cyclic_pyranopterin_phosphate"/>
    <property type="match status" value="1"/>
</dbReference>
<gene>
    <name evidence="12 14" type="primary">moaA</name>
    <name evidence="14" type="ORF">IAA98_16265</name>
</gene>
<dbReference type="AlphaFoldDB" id="A0A9D1KN77"/>
<dbReference type="Pfam" id="PF06463">
    <property type="entry name" value="Mob_synth_C"/>
    <property type="match status" value="1"/>
</dbReference>
<dbReference type="GO" id="GO:0006777">
    <property type="term" value="P:Mo-molybdopterin cofactor biosynthetic process"/>
    <property type="evidence" value="ECO:0007669"/>
    <property type="project" value="UniProtKB-UniRule"/>
</dbReference>
<evidence type="ECO:0000256" key="2">
    <source>
        <dbReference type="ARBA" id="ARBA00022485"/>
    </source>
</evidence>
<keyword evidence="7 12" id="KW-0411">Iron-sulfur</keyword>
<dbReference type="SFLD" id="SFLDS00029">
    <property type="entry name" value="Radical_SAM"/>
    <property type="match status" value="1"/>
</dbReference>
<keyword evidence="3 12" id="KW-0949">S-adenosyl-L-methionine</keyword>
<dbReference type="SUPFAM" id="SSF102114">
    <property type="entry name" value="Radical SAM enzymes"/>
    <property type="match status" value="1"/>
</dbReference>
<feature type="binding site" evidence="12">
    <location>
        <position position="29"/>
    </location>
    <ligand>
        <name>S-adenosyl-L-methionine</name>
        <dbReference type="ChEBI" id="CHEBI:59789"/>
    </ligand>
</feature>
<dbReference type="InterPro" id="IPR006638">
    <property type="entry name" value="Elp3/MiaA/NifB-like_rSAM"/>
</dbReference>
<comment type="similarity">
    <text evidence="12">Belongs to the radical SAM superfamily. MoaA family.</text>
</comment>
<evidence type="ECO:0000256" key="8">
    <source>
        <dbReference type="ARBA" id="ARBA00023134"/>
    </source>
</evidence>